<dbReference type="SUPFAM" id="SSF49464">
    <property type="entry name" value="Carboxypeptidase regulatory domain-like"/>
    <property type="match status" value="1"/>
</dbReference>
<dbReference type="Gene3D" id="2.60.40.1120">
    <property type="entry name" value="Carboxypeptidase-like, regulatory domain"/>
    <property type="match status" value="1"/>
</dbReference>
<evidence type="ECO:0000313" key="2">
    <source>
        <dbReference type="Proteomes" id="UP000077628"/>
    </source>
</evidence>
<dbReference type="AlphaFoldDB" id="A0A177N8Q3"/>
<dbReference type="Pfam" id="PF13715">
    <property type="entry name" value="CarbopepD_reg_2"/>
    <property type="match status" value="1"/>
</dbReference>
<evidence type="ECO:0000313" key="1">
    <source>
        <dbReference type="EMBL" id="OAI14275.1"/>
    </source>
</evidence>
<dbReference type="Proteomes" id="UP000077628">
    <property type="component" value="Unassembled WGS sequence"/>
</dbReference>
<dbReference type="EMBL" id="LUUK01000202">
    <property type="protein sequence ID" value="OAI14275.1"/>
    <property type="molecule type" value="Genomic_DNA"/>
</dbReference>
<protein>
    <recommendedName>
        <fullName evidence="3">Carboxypeptidase regulatory-like domain-containing protein</fullName>
    </recommendedName>
</protein>
<proteinExistence type="predicted"/>
<reference evidence="2" key="1">
    <citation type="submission" date="2016-03" db="EMBL/GenBank/DDBJ databases">
        <authorList>
            <person name="Heylen K."/>
            <person name="De Vos P."/>
            <person name="Vekeman B."/>
        </authorList>
    </citation>
    <scope>NUCLEOTIDE SEQUENCE [LARGE SCALE GENOMIC DNA]</scope>
    <source>
        <strain evidence="2">R-45383</strain>
    </source>
</reference>
<evidence type="ECO:0008006" key="3">
    <source>
        <dbReference type="Google" id="ProtNLM"/>
    </source>
</evidence>
<name>A0A177N8Q3_9GAMM</name>
<dbReference type="InterPro" id="IPR008969">
    <property type="entry name" value="CarboxyPept-like_regulatory"/>
</dbReference>
<keyword evidence="2" id="KW-1185">Reference proteome</keyword>
<accession>A0A177N8Q3</accession>
<organism evidence="1 2">
    <name type="scientific">Methylomonas koyamae</name>
    <dbReference type="NCBI Taxonomy" id="702114"/>
    <lineage>
        <taxon>Bacteria</taxon>
        <taxon>Pseudomonadati</taxon>
        <taxon>Pseudomonadota</taxon>
        <taxon>Gammaproteobacteria</taxon>
        <taxon>Methylococcales</taxon>
        <taxon>Methylococcaceae</taxon>
        <taxon>Methylomonas</taxon>
    </lineage>
</organism>
<sequence>MPGHRRIHAGQRDGLDVHRATATLVGTSLYAGFTASALKTGNAGQTSISGVVLDNQEHPLPNVTVRVDGTTREAQTDTQGQFKITEVPVGAVRLIADGSTTSAEGEWPTLAFNLVTIAGADNPLSAPIYLVKLDTVNAKTVGDQDVTLTLPDVPGFALEVKRGSVTFPDGKKTGKLSVTPVNASKIPMAPPNGMQPQFIVTIQPVGAKFDPPARLTLPNVDGHKPGA</sequence>
<gene>
    <name evidence="1" type="ORF">A1355_00840</name>
</gene>
<comment type="caution">
    <text evidence="1">The sequence shown here is derived from an EMBL/GenBank/DDBJ whole genome shotgun (WGS) entry which is preliminary data.</text>
</comment>